<feature type="domain" description="PepSY" evidence="1">
    <location>
        <begin position="54"/>
        <end position="108"/>
    </location>
</feature>
<evidence type="ECO:0000313" key="3">
    <source>
        <dbReference type="Proteomes" id="UP000218327"/>
    </source>
</evidence>
<dbReference type="Gene3D" id="3.10.450.40">
    <property type="match status" value="1"/>
</dbReference>
<dbReference type="AlphaFoldDB" id="A0A2A5AEB8"/>
<dbReference type="EMBL" id="NVVJ01000105">
    <property type="protein sequence ID" value="PCJ17662.1"/>
    <property type="molecule type" value="Genomic_DNA"/>
</dbReference>
<proteinExistence type="predicted"/>
<comment type="caution">
    <text evidence="2">The sequence shown here is derived from an EMBL/GenBank/DDBJ whole genome shotgun (WGS) entry which is preliminary data.</text>
</comment>
<dbReference type="Pfam" id="PF03413">
    <property type="entry name" value="PepSY"/>
    <property type="match status" value="1"/>
</dbReference>
<evidence type="ECO:0000313" key="2">
    <source>
        <dbReference type="EMBL" id="PCJ17662.1"/>
    </source>
</evidence>
<dbReference type="Proteomes" id="UP000218327">
    <property type="component" value="Unassembled WGS sequence"/>
</dbReference>
<sequence length="112" mass="12418">MNRITTVFIITALLFATAGPLYAQRLPIRQNQSELNRNAGAREIRNSSQASGTITQRQAVNLAKQQFSGNVLRISLIGEGENQRYQIRMESEGKVFTVFVHIATGRVTRGGL</sequence>
<organism evidence="2 3">
    <name type="scientific">SAR86 cluster bacterium</name>
    <dbReference type="NCBI Taxonomy" id="2030880"/>
    <lineage>
        <taxon>Bacteria</taxon>
        <taxon>Pseudomonadati</taxon>
        <taxon>Pseudomonadota</taxon>
        <taxon>Gammaproteobacteria</taxon>
        <taxon>SAR86 cluster</taxon>
    </lineage>
</organism>
<accession>A0A2A5AEB8</accession>
<protein>
    <recommendedName>
        <fullName evidence="1">PepSY domain-containing protein</fullName>
    </recommendedName>
</protein>
<dbReference type="InterPro" id="IPR025711">
    <property type="entry name" value="PepSY"/>
</dbReference>
<evidence type="ECO:0000259" key="1">
    <source>
        <dbReference type="Pfam" id="PF03413"/>
    </source>
</evidence>
<reference evidence="3" key="1">
    <citation type="submission" date="2017-08" db="EMBL/GenBank/DDBJ databases">
        <title>A dynamic microbial community with high functional redundancy inhabits the cold, oxic subseafloor aquifer.</title>
        <authorList>
            <person name="Tully B.J."/>
            <person name="Wheat C.G."/>
            <person name="Glazer B.T."/>
            <person name="Huber J.A."/>
        </authorList>
    </citation>
    <scope>NUCLEOTIDE SEQUENCE [LARGE SCALE GENOMIC DNA]</scope>
</reference>
<gene>
    <name evidence="2" type="ORF">COA96_17545</name>
</gene>
<name>A0A2A5AEB8_9GAMM</name>